<feature type="region of interest" description="Disordered" evidence="1">
    <location>
        <begin position="27"/>
        <end position="62"/>
    </location>
</feature>
<keyword evidence="2" id="KW-0732">Signal</keyword>
<dbReference type="EMBL" id="WHVB01000024">
    <property type="protein sequence ID" value="KAF8470964.1"/>
    <property type="molecule type" value="Genomic_DNA"/>
</dbReference>
<reference evidence="3" key="1">
    <citation type="submission" date="2019-10" db="EMBL/GenBank/DDBJ databases">
        <authorList>
            <consortium name="DOE Joint Genome Institute"/>
            <person name="Kuo A."/>
            <person name="Miyauchi S."/>
            <person name="Kiss E."/>
            <person name="Drula E."/>
            <person name="Kohler A."/>
            <person name="Sanchez-Garcia M."/>
            <person name="Andreopoulos B."/>
            <person name="Barry K.W."/>
            <person name="Bonito G."/>
            <person name="Buee M."/>
            <person name="Carver A."/>
            <person name="Chen C."/>
            <person name="Cichocki N."/>
            <person name="Clum A."/>
            <person name="Culley D."/>
            <person name="Crous P.W."/>
            <person name="Fauchery L."/>
            <person name="Girlanda M."/>
            <person name="Hayes R."/>
            <person name="Keri Z."/>
            <person name="LaButti K."/>
            <person name="Lipzen A."/>
            <person name="Lombard V."/>
            <person name="Magnuson J."/>
            <person name="Maillard F."/>
            <person name="Morin E."/>
            <person name="Murat C."/>
            <person name="Nolan M."/>
            <person name="Ohm R."/>
            <person name="Pangilinan J."/>
            <person name="Pereira M."/>
            <person name="Perotto S."/>
            <person name="Peter M."/>
            <person name="Riley R."/>
            <person name="Sitrit Y."/>
            <person name="Stielow B."/>
            <person name="Szollosi G."/>
            <person name="Zifcakova L."/>
            <person name="Stursova M."/>
            <person name="Spatafora J.W."/>
            <person name="Tedersoo L."/>
            <person name="Vaario L.-M."/>
            <person name="Yamada A."/>
            <person name="Yan M."/>
            <person name="Wang P."/>
            <person name="Xu J."/>
            <person name="Bruns T."/>
            <person name="Baldrian P."/>
            <person name="Vilgalys R."/>
            <person name="Henrissat B."/>
            <person name="Grigoriev I.V."/>
            <person name="Hibbett D."/>
            <person name="Nagy L.G."/>
            <person name="Martin F.M."/>
        </authorList>
    </citation>
    <scope>NUCLEOTIDE SEQUENCE</scope>
    <source>
        <strain evidence="3">Prilba</strain>
    </source>
</reference>
<feature type="compositionally biased region" description="Low complexity" evidence="1">
    <location>
        <begin position="31"/>
        <end position="46"/>
    </location>
</feature>
<organism evidence="3 4">
    <name type="scientific">Russula ochroleuca</name>
    <dbReference type="NCBI Taxonomy" id="152965"/>
    <lineage>
        <taxon>Eukaryota</taxon>
        <taxon>Fungi</taxon>
        <taxon>Dikarya</taxon>
        <taxon>Basidiomycota</taxon>
        <taxon>Agaricomycotina</taxon>
        <taxon>Agaricomycetes</taxon>
        <taxon>Russulales</taxon>
        <taxon>Russulaceae</taxon>
        <taxon>Russula</taxon>
    </lineage>
</organism>
<dbReference type="OrthoDB" id="10675727at2759"/>
<accession>A0A9P5JZJ3</accession>
<evidence type="ECO:0000313" key="3">
    <source>
        <dbReference type="EMBL" id="KAF8470964.1"/>
    </source>
</evidence>
<feature type="signal peptide" evidence="2">
    <location>
        <begin position="1"/>
        <end position="20"/>
    </location>
</feature>
<reference evidence="3" key="2">
    <citation type="journal article" date="2020" name="Nat. Commun.">
        <title>Large-scale genome sequencing of mycorrhizal fungi provides insights into the early evolution of symbiotic traits.</title>
        <authorList>
            <person name="Miyauchi S."/>
            <person name="Kiss E."/>
            <person name="Kuo A."/>
            <person name="Drula E."/>
            <person name="Kohler A."/>
            <person name="Sanchez-Garcia M."/>
            <person name="Morin E."/>
            <person name="Andreopoulos B."/>
            <person name="Barry K.W."/>
            <person name="Bonito G."/>
            <person name="Buee M."/>
            <person name="Carver A."/>
            <person name="Chen C."/>
            <person name="Cichocki N."/>
            <person name="Clum A."/>
            <person name="Culley D."/>
            <person name="Crous P.W."/>
            <person name="Fauchery L."/>
            <person name="Girlanda M."/>
            <person name="Hayes R.D."/>
            <person name="Keri Z."/>
            <person name="LaButti K."/>
            <person name="Lipzen A."/>
            <person name="Lombard V."/>
            <person name="Magnuson J."/>
            <person name="Maillard F."/>
            <person name="Murat C."/>
            <person name="Nolan M."/>
            <person name="Ohm R.A."/>
            <person name="Pangilinan J."/>
            <person name="Pereira M.F."/>
            <person name="Perotto S."/>
            <person name="Peter M."/>
            <person name="Pfister S."/>
            <person name="Riley R."/>
            <person name="Sitrit Y."/>
            <person name="Stielow J.B."/>
            <person name="Szollosi G."/>
            <person name="Zifcakova L."/>
            <person name="Stursova M."/>
            <person name="Spatafora J.W."/>
            <person name="Tedersoo L."/>
            <person name="Vaario L.M."/>
            <person name="Yamada A."/>
            <person name="Yan M."/>
            <person name="Wang P."/>
            <person name="Xu J."/>
            <person name="Bruns T."/>
            <person name="Baldrian P."/>
            <person name="Vilgalys R."/>
            <person name="Dunand C."/>
            <person name="Henrissat B."/>
            <person name="Grigoriev I.V."/>
            <person name="Hibbett D."/>
            <person name="Nagy L.G."/>
            <person name="Martin F.M."/>
        </authorList>
    </citation>
    <scope>NUCLEOTIDE SEQUENCE</scope>
    <source>
        <strain evidence="3">Prilba</strain>
    </source>
</reference>
<gene>
    <name evidence="3" type="ORF">DFH94DRAFT_206174</name>
</gene>
<comment type="caution">
    <text evidence="3">The sequence shown here is derived from an EMBL/GenBank/DDBJ whole genome shotgun (WGS) entry which is preliminary data.</text>
</comment>
<evidence type="ECO:0000256" key="2">
    <source>
        <dbReference type="SAM" id="SignalP"/>
    </source>
</evidence>
<dbReference type="AlphaFoldDB" id="A0A9P5JZJ3"/>
<dbReference type="Proteomes" id="UP000759537">
    <property type="component" value="Unassembled WGS sequence"/>
</dbReference>
<protein>
    <submittedName>
        <fullName evidence="3">Uncharacterized protein</fullName>
    </submittedName>
</protein>
<feature type="chain" id="PRO_5040234264" evidence="2">
    <location>
        <begin position="21"/>
        <end position="159"/>
    </location>
</feature>
<sequence>MRTLISPYVHLALATSSALAAPLASERDDGSVSLPNSSPSSSQLLNRQGLELGPGPELSRLQINQANPDNTLTNDCNSNKMTDAFTNKSLLEGPGPSVQALKRYVQNVMRRRSKSSSNIFERDGADTPPTPNDVFSHYFRQALAGTKRSTSPIVNRDVN</sequence>
<proteinExistence type="predicted"/>
<evidence type="ECO:0000313" key="4">
    <source>
        <dbReference type="Proteomes" id="UP000759537"/>
    </source>
</evidence>
<name>A0A9P5JZJ3_9AGAM</name>
<keyword evidence="4" id="KW-1185">Reference proteome</keyword>
<evidence type="ECO:0000256" key="1">
    <source>
        <dbReference type="SAM" id="MobiDB-lite"/>
    </source>
</evidence>
<feature type="region of interest" description="Disordered" evidence="1">
    <location>
        <begin position="112"/>
        <end position="133"/>
    </location>
</feature>